<feature type="compositionally biased region" description="Basic residues" evidence="1">
    <location>
        <begin position="49"/>
        <end position="58"/>
    </location>
</feature>
<sequence>MPQPITLVLLGIYILPIVLSSITFASGPFPRARFGQRGKRDACDTAPGLRRRHPAYSP</sequence>
<feature type="transmembrane region" description="Helical" evidence="2">
    <location>
        <begin position="6"/>
        <end position="29"/>
    </location>
</feature>
<name>A0A6C2UUN7_9BACT</name>
<evidence type="ECO:0000256" key="2">
    <source>
        <dbReference type="SAM" id="Phobius"/>
    </source>
</evidence>
<keyword evidence="2" id="KW-0472">Membrane</keyword>
<organism evidence="3 4">
    <name type="scientific">Pontiella sulfatireligans</name>
    <dbReference type="NCBI Taxonomy" id="2750658"/>
    <lineage>
        <taxon>Bacteria</taxon>
        <taxon>Pseudomonadati</taxon>
        <taxon>Kiritimatiellota</taxon>
        <taxon>Kiritimatiellia</taxon>
        <taxon>Kiritimatiellales</taxon>
        <taxon>Pontiellaceae</taxon>
        <taxon>Pontiella</taxon>
    </lineage>
</organism>
<accession>A0A6C2UUN7</accession>
<evidence type="ECO:0000256" key="1">
    <source>
        <dbReference type="SAM" id="MobiDB-lite"/>
    </source>
</evidence>
<keyword evidence="4" id="KW-1185">Reference proteome</keyword>
<feature type="region of interest" description="Disordered" evidence="1">
    <location>
        <begin position="34"/>
        <end position="58"/>
    </location>
</feature>
<keyword evidence="2" id="KW-1133">Transmembrane helix</keyword>
<protein>
    <submittedName>
        <fullName evidence="3">Uncharacterized protein</fullName>
    </submittedName>
</protein>
<dbReference type="AlphaFoldDB" id="A0A6C2UUN7"/>
<keyword evidence="2" id="KW-0812">Transmembrane</keyword>
<proteinExistence type="predicted"/>
<evidence type="ECO:0000313" key="4">
    <source>
        <dbReference type="Proteomes" id="UP000346198"/>
    </source>
</evidence>
<dbReference type="Proteomes" id="UP000346198">
    <property type="component" value="Unassembled WGS sequence"/>
</dbReference>
<evidence type="ECO:0000313" key="3">
    <source>
        <dbReference type="EMBL" id="VGO22586.1"/>
    </source>
</evidence>
<dbReference type="EMBL" id="CAAHFH010000002">
    <property type="protein sequence ID" value="VGO22586.1"/>
    <property type="molecule type" value="Genomic_DNA"/>
</dbReference>
<reference evidence="3 4" key="1">
    <citation type="submission" date="2019-04" db="EMBL/GenBank/DDBJ databases">
        <authorList>
            <person name="Van Vliet M D."/>
        </authorList>
    </citation>
    <scope>NUCLEOTIDE SEQUENCE [LARGE SCALE GENOMIC DNA]</scope>
    <source>
        <strain evidence="3 4">F21</strain>
    </source>
</reference>
<gene>
    <name evidence="3" type="ORF">SCARR_04671</name>
</gene>